<dbReference type="RefSeq" id="WP_132146190.1">
    <property type="nucleotide sequence ID" value="NZ_SMCS01000008.1"/>
</dbReference>
<reference evidence="2 3" key="1">
    <citation type="submission" date="2019-03" db="EMBL/GenBank/DDBJ databases">
        <title>Above-ground endophytic microbial communities from plants in different locations in the United States.</title>
        <authorList>
            <person name="Frank C."/>
        </authorList>
    </citation>
    <scope>NUCLEOTIDE SEQUENCE [LARGE SCALE GENOMIC DNA]</scope>
    <source>
        <strain evidence="2 3">LP_13_YM</strain>
    </source>
</reference>
<evidence type="ECO:0000313" key="2">
    <source>
        <dbReference type="EMBL" id="TCV92052.1"/>
    </source>
</evidence>
<dbReference type="InterPro" id="IPR014710">
    <property type="entry name" value="RmlC-like_jellyroll"/>
</dbReference>
<gene>
    <name evidence="2" type="ORF">EC912_10843</name>
</gene>
<sequence length="155" mass="17033">MNHPAPSLSDYLPARIAGTAGIPWIPMSAQKSWKPLRFFADDRGFVELLRMEPGAVMPLHRHTGEIHAFNLAGQRQLCTGEIIGPGDYVYEPNGNRDWWKVVGDEPMTALVIVMGTVEFVGPGDVVRARASASTQLEAYRSYCAEHGLAVLDLVD</sequence>
<keyword evidence="2" id="KW-0223">Dioxygenase</keyword>
<evidence type="ECO:0000259" key="1">
    <source>
        <dbReference type="Pfam" id="PF12973"/>
    </source>
</evidence>
<keyword evidence="2" id="KW-0560">Oxidoreductase</keyword>
<proteinExistence type="predicted"/>
<name>A0A4R3YJ21_9GAMM</name>
<feature type="domain" description="ChrR-like cupin" evidence="1">
    <location>
        <begin position="19"/>
        <end position="95"/>
    </location>
</feature>
<dbReference type="GO" id="GO:0051213">
    <property type="term" value="F:dioxygenase activity"/>
    <property type="evidence" value="ECO:0007669"/>
    <property type="project" value="UniProtKB-KW"/>
</dbReference>
<dbReference type="SUPFAM" id="SSF51182">
    <property type="entry name" value="RmlC-like cupins"/>
    <property type="match status" value="1"/>
</dbReference>
<dbReference type="Pfam" id="PF12973">
    <property type="entry name" value="Cupin_7"/>
    <property type="match status" value="1"/>
</dbReference>
<organism evidence="2 3">
    <name type="scientific">Luteibacter rhizovicinus</name>
    <dbReference type="NCBI Taxonomy" id="242606"/>
    <lineage>
        <taxon>Bacteria</taxon>
        <taxon>Pseudomonadati</taxon>
        <taxon>Pseudomonadota</taxon>
        <taxon>Gammaproteobacteria</taxon>
        <taxon>Lysobacterales</taxon>
        <taxon>Rhodanobacteraceae</taxon>
        <taxon>Luteibacter</taxon>
    </lineage>
</organism>
<comment type="caution">
    <text evidence="2">The sequence shown here is derived from an EMBL/GenBank/DDBJ whole genome shotgun (WGS) entry which is preliminary data.</text>
</comment>
<keyword evidence="3" id="KW-1185">Reference proteome</keyword>
<dbReference type="InterPro" id="IPR011051">
    <property type="entry name" value="RmlC_Cupin_sf"/>
</dbReference>
<protein>
    <submittedName>
        <fullName evidence="2">Quercetin dioxygenase-like cupin family protein</fullName>
    </submittedName>
</protein>
<accession>A0A4R3YJ21</accession>
<dbReference type="AlphaFoldDB" id="A0A4R3YJ21"/>
<dbReference type="Gene3D" id="2.60.120.10">
    <property type="entry name" value="Jelly Rolls"/>
    <property type="match status" value="1"/>
</dbReference>
<dbReference type="OrthoDB" id="564955at2"/>
<dbReference type="EMBL" id="SMCS01000008">
    <property type="protein sequence ID" value="TCV92052.1"/>
    <property type="molecule type" value="Genomic_DNA"/>
</dbReference>
<dbReference type="InterPro" id="IPR025979">
    <property type="entry name" value="ChrR-like_cupin_dom"/>
</dbReference>
<evidence type="ECO:0000313" key="3">
    <source>
        <dbReference type="Proteomes" id="UP000295645"/>
    </source>
</evidence>
<dbReference type="Proteomes" id="UP000295645">
    <property type="component" value="Unassembled WGS sequence"/>
</dbReference>